<name>A0A430F9S2_9BIFI</name>
<dbReference type="CDD" id="cd05233">
    <property type="entry name" value="SDR_c"/>
    <property type="match status" value="1"/>
</dbReference>
<dbReference type="PIRSF" id="PIRSF000126">
    <property type="entry name" value="11-beta-HSD1"/>
    <property type="match status" value="1"/>
</dbReference>
<dbReference type="SMART" id="SM00822">
    <property type="entry name" value="PKS_KR"/>
    <property type="match status" value="1"/>
</dbReference>
<dbReference type="Pfam" id="PF00106">
    <property type="entry name" value="adh_short"/>
    <property type="match status" value="1"/>
</dbReference>
<dbReference type="Gene3D" id="3.40.50.720">
    <property type="entry name" value="NAD(P)-binding Rossmann-like Domain"/>
    <property type="match status" value="1"/>
</dbReference>
<keyword evidence="2" id="KW-0560">Oxidoreductase</keyword>
<comment type="similarity">
    <text evidence="1 3">Belongs to the short-chain dehydrogenases/reductases (SDR) family.</text>
</comment>
<dbReference type="PRINTS" id="PR00081">
    <property type="entry name" value="GDHRDH"/>
</dbReference>
<comment type="caution">
    <text evidence="5">The sequence shown here is derived from an EMBL/GenBank/DDBJ whole genome shotgun (WGS) entry which is preliminary data.</text>
</comment>
<evidence type="ECO:0000256" key="3">
    <source>
        <dbReference type="RuleBase" id="RU000363"/>
    </source>
</evidence>
<gene>
    <name evidence="5" type="ORF">D2E22_0047</name>
</gene>
<sequence length="270" mass="28613">MTTLITGATGGIGRELALRCAQHGADLIITGRDAGRLAVLKATLEHDLDARVVAVTIDLAHPDAAQRLHRFTRGRGIVVDTLVNDAGFGDWGAFLDMDEERMRSMMQVNMVTLAELMRLFGADMRVRGHGRILNVASVAAVAPGPYMAMYYATKAFVRSLGEAVAYELRGTGVTVTTVCPGPVSTGFERAAHMRGKNFYTLPVFKPSTPEATAAFAYARMQAGSALAYQGALAKMASFGVRLAPRALAARVAAKLNGGDPAAQAGDDEGR</sequence>
<dbReference type="AlphaFoldDB" id="A0A430F9S2"/>
<dbReference type="InterPro" id="IPR036291">
    <property type="entry name" value="NAD(P)-bd_dom_sf"/>
</dbReference>
<dbReference type="GO" id="GO:0016491">
    <property type="term" value="F:oxidoreductase activity"/>
    <property type="evidence" value="ECO:0007669"/>
    <property type="project" value="UniProtKB-KW"/>
</dbReference>
<evidence type="ECO:0000256" key="2">
    <source>
        <dbReference type="ARBA" id="ARBA00023002"/>
    </source>
</evidence>
<evidence type="ECO:0000256" key="1">
    <source>
        <dbReference type="ARBA" id="ARBA00006484"/>
    </source>
</evidence>
<dbReference type="PANTHER" id="PTHR44196">
    <property type="entry name" value="DEHYDROGENASE/REDUCTASE SDR FAMILY MEMBER 7B"/>
    <property type="match status" value="1"/>
</dbReference>
<dbReference type="GO" id="GO:0016020">
    <property type="term" value="C:membrane"/>
    <property type="evidence" value="ECO:0007669"/>
    <property type="project" value="TreeGrafter"/>
</dbReference>
<accession>A0A430F9S2</accession>
<proteinExistence type="inferred from homology"/>
<evidence type="ECO:0000313" key="5">
    <source>
        <dbReference type="EMBL" id="RSX49586.1"/>
    </source>
</evidence>
<dbReference type="OrthoDB" id="9797538at2"/>
<keyword evidence="6" id="KW-1185">Reference proteome</keyword>
<dbReference type="SUPFAM" id="SSF51735">
    <property type="entry name" value="NAD(P)-binding Rossmann-fold domains"/>
    <property type="match status" value="1"/>
</dbReference>
<protein>
    <submittedName>
        <fullName evidence="5">Short-chain dehydrogenase</fullName>
    </submittedName>
</protein>
<dbReference type="Proteomes" id="UP000288052">
    <property type="component" value="Unassembled WGS sequence"/>
</dbReference>
<dbReference type="InterPro" id="IPR057326">
    <property type="entry name" value="KR_dom"/>
</dbReference>
<reference evidence="5 6" key="1">
    <citation type="submission" date="2018-09" db="EMBL/GenBank/DDBJ databases">
        <title>Characterization of the phylogenetic diversity of five novel species belonging to the genus Bifidobacterium.</title>
        <authorList>
            <person name="Lugli G.A."/>
            <person name="Duranti S."/>
            <person name="Milani C."/>
        </authorList>
    </citation>
    <scope>NUCLEOTIDE SEQUENCE [LARGE SCALE GENOMIC DNA]</scope>
    <source>
        <strain evidence="5 6">2020B</strain>
    </source>
</reference>
<dbReference type="PANTHER" id="PTHR44196:SF2">
    <property type="entry name" value="SHORT-CHAIN DEHYDROGENASE-RELATED"/>
    <property type="match status" value="1"/>
</dbReference>
<dbReference type="PRINTS" id="PR00080">
    <property type="entry name" value="SDRFAMILY"/>
</dbReference>
<organism evidence="5 6">
    <name type="scientific">Bifidobacterium castoris</name>
    <dbReference type="NCBI Taxonomy" id="2306972"/>
    <lineage>
        <taxon>Bacteria</taxon>
        <taxon>Bacillati</taxon>
        <taxon>Actinomycetota</taxon>
        <taxon>Actinomycetes</taxon>
        <taxon>Bifidobacteriales</taxon>
        <taxon>Bifidobacteriaceae</taxon>
        <taxon>Bifidobacterium</taxon>
    </lineage>
</organism>
<dbReference type="InterPro" id="IPR002347">
    <property type="entry name" value="SDR_fam"/>
</dbReference>
<evidence type="ECO:0000259" key="4">
    <source>
        <dbReference type="SMART" id="SM00822"/>
    </source>
</evidence>
<feature type="domain" description="Ketoreductase" evidence="4">
    <location>
        <begin position="1"/>
        <end position="196"/>
    </location>
</feature>
<evidence type="ECO:0000313" key="6">
    <source>
        <dbReference type="Proteomes" id="UP000288052"/>
    </source>
</evidence>
<dbReference type="EMBL" id="QXGI01000001">
    <property type="protein sequence ID" value="RSX49586.1"/>
    <property type="molecule type" value="Genomic_DNA"/>
</dbReference>
<dbReference type="RefSeq" id="WP_126031138.1">
    <property type="nucleotide sequence ID" value="NZ_QXGI01000001.1"/>
</dbReference>